<dbReference type="PANTHER" id="PTHR40078:SF1">
    <property type="entry name" value="INTEGRAL MEMBRANE PROTEIN"/>
    <property type="match status" value="1"/>
</dbReference>
<feature type="transmembrane region" description="Helical" evidence="1">
    <location>
        <begin position="36"/>
        <end position="56"/>
    </location>
</feature>
<feature type="transmembrane region" description="Helical" evidence="1">
    <location>
        <begin position="198"/>
        <end position="221"/>
    </location>
</feature>
<feature type="transmembrane region" description="Helical" evidence="1">
    <location>
        <begin position="76"/>
        <end position="94"/>
    </location>
</feature>
<dbReference type="EMBL" id="CAFBMU010000003">
    <property type="protein sequence ID" value="CAB4917470.1"/>
    <property type="molecule type" value="Genomic_DNA"/>
</dbReference>
<evidence type="ECO:0000313" key="3">
    <source>
        <dbReference type="EMBL" id="CAB4917470.1"/>
    </source>
</evidence>
<accession>A0A6J7HMV1</accession>
<protein>
    <submittedName>
        <fullName evidence="3">Unannotated protein</fullName>
    </submittedName>
</protein>
<dbReference type="InterPro" id="IPR038750">
    <property type="entry name" value="YczE/YyaS-like"/>
</dbReference>
<gene>
    <name evidence="2" type="ORF">UFOPK3077_00420</name>
    <name evidence="3" type="ORF">UFOPK3667_00470</name>
    <name evidence="4" type="ORF">UFOPK3903_00248</name>
    <name evidence="5" type="ORF">UFOPK4444_00852</name>
</gene>
<name>A0A6J7HMV1_9ZZZZ</name>
<dbReference type="AlphaFoldDB" id="A0A6J7HMV1"/>
<keyword evidence="1" id="KW-1133">Transmembrane helix</keyword>
<evidence type="ECO:0000313" key="5">
    <source>
        <dbReference type="EMBL" id="CAB5154058.1"/>
    </source>
</evidence>
<feature type="transmembrane region" description="Helical" evidence="1">
    <location>
        <begin position="129"/>
        <end position="152"/>
    </location>
</feature>
<organism evidence="3">
    <name type="scientific">freshwater metagenome</name>
    <dbReference type="NCBI Taxonomy" id="449393"/>
    <lineage>
        <taxon>unclassified sequences</taxon>
        <taxon>metagenomes</taxon>
        <taxon>ecological metagenomes</taxon>
    </lineage>
</organism>
<reference evidence="3" key="1">
    <citation type="submission" date="2020-05" db="EMBL/GenBank/DDBJ databases">
        <authorList>
            <person name="Chiriac C."/>
            <person name="Salcher M."/>
            <person name="Ghai R."/>
            <person name="Kavagutti S V."/>
        </authorList>
    </citation>
    <scope>NUCLEOTIDE SEQUENCE</scope>
</reference>
<feature type="transmembrane region" description="Helical" evidence="1">
    <location>
        <begin position="173"/>
        <end position="192"/>
    </location>
</feature>
<keyword evidence="1" id="KW-0812">Transmembrane</keyword>
<evidence type="ECO:0000313" key="4">
    <source>
        <dbReference type="EMBL" id="CAB4969374.1"/>
    </source>
</evidence>
<sequence length="222" mass="23475">MRMQAVREFLRPHRTVPQTPWSATHRWDLNPLRISILFLGLFIFGIGDAFVIQSNIGNGPWSVLAQGISRNLNISMGWSTFAISAVVLIAWIPLREKPGFGTLSNLVIIAIAIQVGVSILPLQDNYLSGIVFALLGIGMVGVATSLYITCGLGPGPRDGLMTAIHNKSGVRVGRVRMGIEISVVLLGAGLGGKVGLGTLLFAALIGQSIAVALGVVARLTAK</sequence>
<dbReference type="EMBL" id="CAFBRZ010000044">
    <property type="protein sequence ID" value="CAB5154058.1"/>
    <property type="molecule type" value="Genomic_DNA"/>
</dbReference>
<dbReference type="PANTHER" id="PTHR40078">
    <property type="entry name" value="INTEGRAL MEMBRANE PROTEIN-RELATED"/>
    <property type="match status" value="1"/>
</dbReference>
<evidence type="ECO:0000313" key="2">
    <source>
        <dbReference type="EMBL" id="CAB4799374.1"/>
    </source>
</evidence>
<feature type="transmembrane region" description="Helical" evidence="1">
    <location>
        <begin position="106"/>
        <end position="123"/>
    </location>
</feature>
<proteinExistence type="predicted"/>
<evidence type="ECO:0000256" key="1">
    <source>
        <dbReference type="SAM" id="Phobius"/>
    </source>
</evidence>
<dbReference type="EMBL" id="CAFAAS010000003">
    <property type="protein sequence ID" value="CAB4799374.1"/>
    <property type="molecule type" value="Genomic_DNA"/>
</dbReference>
<keyword evidence="1" id="KW-0472">Membrane</keyword>
<dbReference type="EMBL" id="CAFBOD010000002">
    <property type="protein sequence ID" value="CAB4969374.1"/>
    <property type="molecule type" value="Genomic_DNA"/>
</dbReference>
<dbReference type="Pfam" id="PF19700">
    <property type="entry name" value="DUF6198"/>
    <property type="match status" value="1"/>
</dbReference>